<organism evidence="1 2">
    <name type="scientific">Cryptolaemus montrouzieri</name>
    <dbReference type="NCBI Taxonomy" id="559131"/>
    <lineage>
        <taxon>Eukaryota</taxon>
        <taxon>Metazoa</taxon>
        <taxon>Ecdysozoa</taxon>
        <taxon>Arthropoda</taxon>
        <taxon>Hexapoda</taxon>
        <taxon>Insecta</taxon>
        <taxon>Pterygota</taxon>
        <taxon>Neoptera</taxon>
        <taxon>Endopterygota</taxon>
        <taxon>Coleoptera</taxon>
        <taxon>Polyphaga</taxon>
        <taxon>Cucujiformia</taxon>
        <taxon>Coccinelloidea</taxon>
        <taxon>Coccinellidae</taxon>
        <taxon>Scymninae</taxon>
        <taxon>Scymnini</taxon>
        <taxon>Cryptolaemus</taxon>
    </lineage>
</organism>
<keyword evidence="2" id="KW-1185">Reference proteome</keyword>
<evidence type="ECO:0000313" key="2">
    <source>
        <dbReference type="Proteomes" id="UP001516400"/>
    </source>
</evidence>
<sequence>MSDLDANKSYEIFHCFIQQCFFPMIKVPVVKKWKNQLEISDETSKLKRVVEAVQTIHNVKRDENSRKLLSFLKKKLQECFRDANKQKNSEYTASGQDRTRSIWKIIKRMRQILRLGK</sequence>
<dbReference type="Proteomes" id="UP001516400">
    <property type="component" value="Unassembled WGS sequence"/>
</dbReference>
<name>A0ABD2NNC2_9CUCU</name>
<dbReference type="EMBL" id="JABFTP020000124">
    <property type="protein sequence ID" value="KAL3280054.1"/>
    <property type="molecule type" value="Genomic_DNA"/>
</dbReference>
<evidence type="ECO:0000313" key="1">
    <source>
        <dbReference type="EMBL" id="KAL3280054.1"/>
    </source>
</evidence>
<gene>
    <name evidence="1" type="ORF">HHI36_017561</name>
</gene>
<comment type="caution">
    <text evidence="1">The sequence shown here is derived from an EMBL/GenBank/DDBJ whole genome shotgun (WGS) entry which is preliminary data.</text>
</comment>
<protein>
    <submittedName>
        <fullName evidence="1">Uncharacterized protein</fullName>
    </submittedName>
</protein>
<reference evidence="1 2" key="1">
    <citation type="journal article" date="2021" name="BMC Biol.">
        <title>Horizontally acquired antibacterial genes associated with adaptive radiation of ladybird beetles.</title>
        <authorList>
            <person name="Li H.S."/>
            <person name="Tang X.F."/>
            <person name="Huang Y.H."/>
            <person name="Xu Z.Y."/>
            <person name="Chen M.L."/>
            <person name="Du X.Y."/>
            <person name="Qiu B.Y."/>
            <person name="Chen P.T."/>
            <person name="Zhang W."/>
            <person name="Slipinski A."/>
            <person name="Escalona H.E."/>
            <person name="Waterhouse R.M."/>
            <person name="Zwick A."/>
            <person name="Pang H."/>
        </authorList>
    </citation>
    <scope>NUCLEOTIDE SEQUENCE [LARGE SCALE GENOMIC DNA]</scope>
    <source>
        <strain evidence="1">SYSU2018</strain>
    </source>
</reference>
<dbReference type="AlphaFoldDB" id="A0ABD2NNC2"/>
<proteinExistence type="predicted"/>
<accession>A0ABD2NNC2</accession>